<organism evidence="1">
    <name type="scientific">Talaromyces pinophilus</name>
    <name type="common">Penicillium pinophilum</name>
    <dbReference type="NCBI Taxonomy" id="128442"/>
    <lineage>
        <taxon>Eukaryota</taxon>
        <taxon>Fungi</taxon>
        <taxon>Dikarya</taxon>
        <taxon>Ascomycota</taxon>
        <taxon>Pezizomycotina</taxon>
        <taxon>Eurotiomycetes</taxon>
        <taxon>Eurotiomycetidae</taxon>
        <taxon>Eurotiales</taxon>
        <taxon>Trichocomaceae</taxon>
        <taxon>Talaromyces</taxon>
        <taxon>Talaromyces sect. Talaromyces</taxon>
    </lineage>
</organism>
<dbReference type="EMBL" id="DF933837">
    <property type="protein sequence ID" value="GAM41135.1"/>
    <property type="molecule type" value="Genomic_DNA"/>
</dbReference>
<evidence type="ECO:0000313" key="1">
    <source>
        <dbReference type="EMBL" id="GAM41135.1"/>
    </source>
</evidence>
<name>A0A6V8HI71_TALPI</name>
<sequence>MSEANKVVFVNDNFDPLQVLLEHSKIWKVCKEFEPLVPSHSRNDAQARAGFKCHDIYLFNNPFCCWIHAIVEQRLSGSPETNTITKNTLFNVDLTVKVKNGDGWLKLTKPIKDVGVMDVIECEVSNGTRAFVAVLCILIDFKWHKVQYTNPRPGKWFDRPTEDLKVGLTIEQASEFHRHDMPFRYSDPGTDPHYTVATEYAIRKFARKHGFIRANVVERSSPDKSLFLYEDLYLRKGVTGKVYIRVTIENKDPKWPVTTNTPFTMELQIKKGTEEEKRMAKPYHADITAFYPWAVHTLAGCSIAFFGFSLPIRDAYEVQFFEEAFACMGSVEVKYVLTRQSLQ</sequence>
<protein>
    <submittedName>
        <fullName evidence="1">Uncharacterized protein</fullName>
    </submittedName>
</protein>
<dbReference type="AlphaFoldDB" id="A0A6V8HI71"/>
<reference evidence="1" key="1">
    <citation type="submission" date="2014-12" db="EMBL/GenBank/DDBJ databases">
        <title>Draft genome sequence of Talaromyces cellulolyticus Y-94, a source of lignocellulosic biomass-degrading enzymes.</title>
        <authorList>
            <person name="Fujii T."/>
            <person name="Koike H."/>
            <person name="Sawayama S."/>
            <person name="Yano S."/>
            <person name="Inoue H."/>
        </authorList>
    </citation>
    <scope>NUCLEOTIDE SEQUENCE</scope>
    <source>
        <strain evidence="1">Y-94</strain>
    </source>
</reference>
<comment type="caution">
    <text evidence="1">The sequence shown here is derived from an EMBL/GenBank/DDBJ whole genome shotgun (WGS) entry which is preliminary data.</text>
</comment>
<accession>A0A6V8HI71</accession>
<gene>
    <name evidence="1" type="ORF">TCE0_041f14031</name>
</gene>
<proteinExistence type="predicted"/>